<dbReference type="EMBL" id="BARV01023103">
    <property type="protein sequence ID" value="GAI27581.1"/>
    <property type="molecule type" value="Genomic_DNA"/>
</dbReference>
<evidence type="ECO:0000256" key="2">
    <source>
        <dbReference type="ARBA" id="ARBA00011233"/>
    </source>
</evidence>
<evidence type="ECO:0000256" key="9">
    <source>
        <dbReference type="ARBA" id="ARBA00023136"/>
    </source>
</evidence>
<keyword evidence="8" id="KW-0626">Porin</keyword>
<dbReference type="PANTHER" id="PTHR34501">
    <property type="entry name" value="PROTEIN YDDL-RELATED"/>
    <property type="match status" value="1"/>
</dbReference>
<dbReference type="PANTHER" id="PTHR34501:SF9">
    <property type="entry name" value="MAJOR OUTER MEMBRANE PROTEIN P.IA"/>
    <property type="match status" value="1"/>
</dbReference>
<dbReference type="InterPro" id="IPR050298">
    <property type="entry name" value="Gram-neg_bact_OMP"/>
</dbReference>
<sequence length="251" mass="26908">MKRNIGNGAVILASQLALIPATAFAQSNVTLYGIVDQSVRYTTNANAANNGKLELTNGAITNSRWGLRGTEDLGGGLRALFQVENGFDPDTGTANQNGSLFGRKAFVGLSSSVGTLKLGRQNTEGFNFFVEYDPLTIGNYNLNSWPFFLTRIRSNNVASYDAKFGALGVGASYGFGETPGSLTSNQYWGGRATYDFGPVGAGALYQEFRDSSGNRQQMWSLGTKYSVGNAKLFLGYIGGKDRTGAIDNNYM</sequence>
<proteinExistence type="predicted"/>
<dbReference type="SUPFAM" id="SSF56935">
    <property type="entry name" value="Porins"/>
    <property type="match status" value="1"/>
</dbReference>
<dbReference type="InterPro" id="IPR033900">
    <property type="entry name" value="Gram_neg_porin_domain"/>
</dbReference>
<dbReference type="GO" id="GO:0006811">
    <property type="term" value="P:monoatomic ion transport"/>
    <property type="evidence" value="ECO:0007669"/>
    <property type="project" value="UniProtKB-KW"/>
</dbReference>
<accession>X1NBN7</accession>
<name>X1NBN7_9ZZZZ</name>
<evidence type="ECO:0000256" key="8">
    <source>
        <dbReference type="ARBA" id="ARBA00023114"/>
    </source>
</evidence>
<comment type="subcellular location">
    <subcellularLocation>
        <location evidence="1">Membrane</location>
        <topology evidence="1">Multi-pass membrane protein</topology>
    </subcellularLocation>
</comment>
<gene>
    <name evidence="12" type="ORF">S06H3_37956</name>
</gene>
<evidence type="ECO:0000256" key="1">
    <source>
        <dbReference type="ARBA" id="ARBA00004141"/>
    </source>
</evidence>
<protein>
    <recommendedName>
        <fullName evidence="11">Porin domain-containing protein</fullName>
    </recommendedName>
</protein>
<evidence type="ECO:0000313" key="12">
    <source>
        <dbReference type="EMBL" id="GAI27581.1"/>
    </source>
</evidence>
<reference evidence="12" key="1">
    <citation type="journal article" date="2014" name="Front. Microbiol.">
        <title>High frequency of phylogenetically diverse reductive dehalogenase-homologous genes in deep subseafloor sedimentary metagenomes.</title>
        <authorList>
            <person name="Kawai M."/>
            <person name="Futagami T."/>
            <person name="Toyoda A."/>
            <person name="Takaki Y."/>
            <person name="Nishi S."/>
            <person name="Hori S."/>
            <person name="Arai W."/>
            <person name="Tsubouchi T."/>
            <person name="Morono Y."/>
            <person name="Uchiyama I."/>
            <person name="Ito T."/>
            <person name="Fujiyama A."/>
            <person name="Inagaki F."/>
            <person name="Takami H."/>
        </authorList>
    </citation>
    <scope>NUCLEOTIDE SEQUENCE</scope>
    <source>
        <strain evidence="12">Expedition CK06-06</strain>
    </source>
</reference>
<dbReference type="Pfam" id="PF13609">
    <property type="entry name" value="Porin_4"/>
    <property type="match status" value="1"/>
</dbReference>
<evidence type="ECO:0000256" key="5">
    <source>
        <dbReference type="ARBA" id="ARBA00022692"/>
    </source>
</evidence>
<dbReference type="AlphaFoldDB" id="X1NBN7"/>
<dbReference type="CDD" id="cd00342">
    <property type="entry name" value="gram_neg_porins"/>
    <property type="match status" value="1"/>
</dbReference>
<evidence type="ECO:0000259" key="11">
    <source>
        <dbReference type="Pfam" id="PF13609"/>
    </source>
</evidence>
<dbReference type="GO" id="GO:0046930">
    <property type="term" value="C:pore complex"/>
    <property type="evidence" value="ECO:0007669"/>
    <property type="project" value="UniProtKB-KW"/>
</dbReference>
<dbReference type="Gene3D" id="2.40.160.10">
    <property type="entry name" value="Porin"/>
    <property type="match status" value="1"/>
</dbReference>
<evidence type="ECO:0000256" key="7">
    <source>
        <dbReference type="ARBA" id="ARBA00023065"/>
    </source>
</evidence>
<dbReference type="InterPro" id="IPR023614">
    <property type="entry name" value="Porin_dom_sf"/>
</dbReference>
<feature type="non-terminal residue" evidence="12">
    <location>
        <position position="251"/>
    </location>
</feature>
<evidence type="ECO:0000256" key="10">
    <source>
        <dbReference type="ARBA" id="ARBA00023237"/>
    </source>
</evidence>
<feature type="domain" description="Porin" evidence="11">
    <location>
        <begin position="16"/>
        <end position="243"/>
    </location>
</feature>
<keyword evidence="9" id="KW-0472">Membrane</keyword>
<dbReference type="GO" id="GO:0015288">
    <property type="term" value="F:porin activity"/>
    <property type="evidence" value="ECO:0007669"/>
    <property type="project" value="UniProtKB-KW"/>
</dbReference>
<keyword evidence="7" id="KW-0406">Ion transport</keyword>
<keyword evidence="3" id="KW-0813">Transport</keyword>
<organism evidence="12">
    <name type="scientific">marine sediment metagenome</name>
    <dbReference type="NCBI Taxonomy" id="412755"/>
    <lineage>
        <taxon>unclassified sequences</taxon>
        <taxon>metagenomes</taxon>
        <taxon>ecological metagenomes</taxon>
    </lineage>
</organism>
<evidence type="ECO:0000256" key="4">
    <source>
        <dbReference type="ARBA" id="ARBA00022452"/>
    </source>
</evidence>
<comment type="caution">
    <text evidence="12">The sequence shown here is derived from an EMBL/GenBank/DDBJ whole genome shotgun (WGS) entry which is preliminary data.</text>
</comment>
<keyword evidence="5" id="KW-0812">Transmembrane</keyword>
<evidence type="ECO:0000256" key="3">
    <source>
        <dbReference type="ARBA" id="ARBA00022448"/>
    </source>
</evidence>
<keyword evidence="4" id="KW-1134">Transmembrane beta strand</keyword>
<keyword evidence="10" id="KW-0998">Cell outer membrane</keyword>
<evidence type="ECO:0000256" key="6">
    <source>
        <dbReference type="ARBA" id="ARBA00022729"/>
    </source>
</evidence>
<keyword evidence="6" id="KW-0732">Signal</keyword>
<comment type="subunit">
    <text evidence="2">Homotrimer.</text>
</comment>